<organism evidence="3 4">
    <name type="scientific">Thalassiosira oceanica</name>
    <name type="common">Marine diatom</name>
    <dbReference type="NCBI Taxonomy" id="159749"/>
    <lineage>
        <taxon>Eukaryota</taxon>
        <taxon>Sar</taxon>
        <taxon>Stramenopiles</taxon>
        <taxon>Ochrophyta</taxon>
        <taxon>Bacillariophyta</taxon>
        <taxon>Coscinodiscophyceae</taxon>
        <taxon>Thalassiosirophycidae</taxon>
        <taxon>Thalassiosirales</taxon>
        <taxon>Thalassiosiraceae</taxon>
        <taxon>Thalassiosira</taxon>
    </lineage>
</organism>
<keyword evidence="2" id="KW-0472">Membrane</keyword>
<proteinExistence type="predicted"/>
<dbReference type="OrthoDB" id="47859at2759"/>
<feature type="region of interest" description="Disordered" evidence="1">
    <location>
        <begin position="127"/>
        <end position="150"/>
    </location>
</feature>
<evidence type="ECO:0000256" key="2">
    <source>
        <dbReference type="SAM" id="Phobius"/>
    </source>
</evidence>
<feature type="compositionally biased region" description="Low complexity" evidence="1">
    <location>
        <begin position="21"/>
        <end position="31"/>
    </location>
</feature>
<feature type="compositionally biased region" description="Polar residues" evidence="1">
    <location>
        <begin position="140"/>
        <end position="150"/>
    </location>
</feature>
<evidence type="ECO:0000256" key="1">
    <source>
        <dbReference type="SAM" id="MobiDB-lite"/>
    </source>
</evidence>
<keyword evidence="4" id="KW-1185">Reference proteome</keyword>
<name>K0RS13_THAOC</name>
<accession>K0RS13</accession>
<feature type="transmembrane region" description="Helical" evidence="2">
    <location>
        <begin position="58"/>
        <end position="77"/>
    </location>
</feature>
<protein>
    <recommendedName>
        <fullName evidence="5">Sulfotransferase domain-containing protein</fullName>
    </recommendedName>
</protein>
<dbReference type="EMBL" id="AGNL01044751">
    <property type="protein sequence ID" value="EJK49477.1"/>
    <property type="molecule type" value="Genomic_DNA"/>
</dbReference>
<evidence type="ECO:0008006" key="5">
    <source>
        <dbReference type="Google" id="ProtNLM"/>
    </source>
</evidence>
<evidence type="ECO:0000313" key="3">
    <source>
        <dbReference type="EMBL" id="EJK49477.1"/>
    </source>
</evidence>
<comment type="caution">
    <text evidence="3">The sequence shown here is derived from an EMBL/GenBank/DDBJ whole genome shotgun (WGS) entry which is preliminary data.</text>
</comment>
<reference evidence="3 4" key="1">
    <citation type="journal article" date="2012" name="Genome Biol.">
        <title>Genome and low-iron response of an oceanic diatom adapted to chronic iron limitation.</title>
        <authorList>
            <person name="Lommer M."/>
            <person name="Specht M."/>
            <person name="Roy A.S."/>
            <person name="Kraemer L."/>
            <person name="Andreson R."/>
            <person name="Gutowska M.A."/>
            <person name="Wolf J."/>
            <person name="Bergner S.V."/>
            <person name="Schilhabel M.B."/>
            <person name="Klostermeier U.C."/>
            <person name="Beiko R.G."/>
            <person name="Rosenstiel P."/>
            <person name="Hippler M."/>
            <person name="Laroche J."/>
        </authorList>
    </citation>
    <scope>NUCLEOTIDE SEQUENCE [LARGE SCALE GENOMIC DNA]</scope>
    <source>
        <strain evidence="3 4">CCMP1005</strain>
    </source>
</reference>
<dbReference type="AlphaFoldDB" id="K0RS13"/>
<keyword evidence="2" id="KW-0812">Transmembrane</keyword>
<keyword evidence="2" id="KW-1133">Transmembrane helix</keyword>
<evidence type="ECO:0000313" key="4">
    <source>
        <dbReference type="Proteomes" id="UP000266841"/>
    </source>
</evidence>
<dbReference type="Proteomes" id="UP000266841">
    <property type="component" value="Unassembled WGS sequence"/>
</dbReference>
<sequence length="429" mass="47828">MLRSSSRCRVQCDLTPPPSPNSALLPLATSSEDTDSNDLSPPITAANGGYLRRGLVRLALAGAGVAALSVAGAGQWYDNYKLERSRRQGYDRTAGPGLSPAGRSTSTSVSEESDFATGRVLSLAAGSGESAGTSWPRPISSMNPNVSPDTEGTAERIILLGERHSGTNWINDHLEHWFQDDKPGGEGKFKPKSSIVLVLFRDPFDWVDAMREPPGIVYNEPWMEHAHPMDWKTFVTRAWYGHRSDHDYNIMRERRQNEMRGKCVDRYSFGETVPCSMEDSDEMFVEGLGPYKYELNRDGSGRPYASVIDMRRDKILNHLSVAGFEGTKAFYPLRYEDLKAGGTEELIAEMERVTGLTRAANCTAFGGRAAVQEDQESDGETEVSRRMLRTGKDNPLHTHKELPKDFVTWMNKYADWEVEGRLGYSRREG</sequence>
<feature type="region of interest" description="Disordered" evidence="1">
    <location>
        <begin position="88"/>
        <end position="113"/>
    </location>
</feature>
<feature type="region of interest" description="Disordered" evidence="1">
    <location>
        <begin position="1"/>
        <end position="45"/>
    </location>
</feature>
<gene>
    <name evidence="3" type="ORF">THAOC_31646</name>
</gene>